<keyword evidence="2 8" id="KW-0808">Transferase</keyword>
<organism evidence="10 11">
    <name type="scientific">Musa balbisiana</name>
    <name type="common">Banana</name>
    <dbReference type="NCBI Taxonomy" id="52838"/>
    <lineage>
        <taxon>Eukaryota</taxon>
        <taxon>Viridiplantae</taxon>
        <taxon>Streptophyta</taxon>
        <taxon>Embryophyta</taxon>
        <taxon>Tracheophyta</taxon>
        <taxon>Spermatophyta</taxon>
        <taxon>Magnoliopsida</taxon>
        <taxon>Liliopsida</taxon>
        <taxon>Zingiberales</taxon>
        <taxon>Musaceae</taxon>
        <taxon>Musa</taxon>
    </lineage>
</organism>
<dbReference type="Pfam" id="PF01504">
    <property type="entry name" value="PIP5K"/>
    <property type="match status" value="1"/>
</dbReference>
<keyword evidence="4 8" id="KW-0418">Kinase</keyword>
<dbReference type="Proteomes" id="UP000317650">
    <property type="component" value="Chromosome 1"/>
</dbReference>
<dbReference type="FunFam" id="3.30.800.10:FF:000007">
    <property type="entry name" value="Putative 1-phosphatidylinositol-4-phosphate 5-kinase/ zinc ion binding family"/>
    <property type="match status" value="1"/>
</dbReference>
<dbReference type="FunFam" id="3.30.810.10:FF:000001">
    <property type="entry name" value="1-phosphatidylinositol 3-phosphate 5-kinase FAB1"/>
    <property type="match status" value="1"/>
</dbReference>
<dbReference type="CDD" id="cd03334">
    <property type="entry name" value="Fab1_TCP"/>
    <property type="match status" value="1"/>
</dbReference>
<dbReference type="GO" id="GO:0010008">
    <property type="term" value="C:endosome membrane"/>
    <property type="evidence" value="ECO:0007669"/>
    <property type="project" value="TreeGrafter"/>
</dbReference>
<dbReference type="SUPFAM" id="SSF52029">
    <property type="entry name" value="GroEL apical domain-like"/>
    <property type="match status" value="1"/>
</dbReference>
<dbReference type="InterPro" id="IPR027484">
    <property type="entry name" value="PInositol-4-P-5-kinase_N"/>
</dbReference>
<dbReference type="InterPro" id="IPR002423">
    <property type="entry name" value="Cpn60/GroEL/TCP-1"/>
</dbReference>
<dbReference type="EC" id="2.7.1.150" evidence="1"/>
<comment type="caution">
    <text evidence="10">The sequence shown here is derived from an EMBL/GenBank/DDBJ whole genome shotgun (WGS) entry which is preliminary data.</text>
</comment>
<dbReference type="Pfam" id="PF00118">
    <property type="entry name" value="Cpn60_TCP1"/>
    <property type="match status" value="1"/>
</dbReference>
<dbReference type="CDD" id="cd17300">
    <property type="entry name" value="PIPKc_PIKfyve"/>
    <property type="match status" value="1"/>
</dbReference>
<dbReference type="InterPro" id="IPR027409">
    <property type="entry name" value="GroEL-like_apical_dom_sf"/>
</dbReference>
<name>A0A4S8JNF0_MUSBA</name>
<reference evidence="10 11" key="1">
    <citation type="journal article" date="2019" name="Nat. Plants">
        <title>Genome sequencing of Musa balbisiana reveals subgenome evolution and function divergence in polyploid bananas.</title>
        <authorList>
            <person name="Yao X."/>
        </authorList>
    </citation>
    <scope>NUCLEOTIDE SEQUENCE [LARGE SCALE GENOMIC DNA]</scope>
    <source>
        <strain evidence="11">cv. DH-PKW</strain>
        <tissue evidence="10">Leaves</tissue>
    </source>
</reference>
<accession>A0A4S8JNF0</accession>
<keyword evidence="5 8" id="KW-0067">ATP-binding</keyword>
<dbReference type="Gene3D" id="3.50.7.10">
    <property type="entry name" value="GroEL"/>
    <property type="match status" value="1"/>
</dbReference>
<dbReference type="InterPro" id="IPR002498">
    <property type="entry name" value="PInositol-4-P-4/5-kinase_core"/>
</dbReference>
<evidence type="ECO:0000256" key="5">
    <source>
        <dbReference type="ARBA" id="ARBA00022840"/>
    </source>
</evidence>
<protein>
    <recommendedName>
        <fullName evidence="1">1-phosphatidylinositol-3-phosphate 5-kinase</fullName>
        <ecNumber evidence="1">2.7.1.150</ecNumber>
    </recommendedName>
    <alternativeName>
        <fullName evidence="7">Phosphatidylinositol 3-phosphate 5-kinase type III</fullName>
    </alternativeName>
</protein>
<evidence type="ECO:0000256" key="8">
    <source>
        <dbReference type="PROSITE-ProRule" id="PRU00781"/>
    </source>
</evidence>
<proteinExistence type="predicted"/>
<evidence type="ECO:0000256" key="4">
    <source>
        <dbReference type="ARBA" id="ARBA00022777"/>
    </source>
</evidence>
<dbReference type="STRING" id="52838.A0A4S8JNF0"/>
<evidence type="ECO:0000256" key="7">
    <source>
        <dbReference type="ARBA" id="ARBA00077223"/>
    </source>
</evidence>
<dbReference type="EMBL" id="PYDT01000004">
    <property type="protein sequence ID" value="THU63813.1"/>
    <property type="molecule type" value="Genomic_DNA"/>
</dbReference>
<evidence type="ECO:0000259" key="9">
    <source>
        <dbReference type="PROSITE" id="PS51455"/>
    </source>
</evidence>
<dbReference type="Gene3D" id="3.30.810.10">
    <property type="entry name" value="2-Layer Sandwich"/>
    <property type="match status" value="1"/>
</dbReference>
<gene>
    <name evidence="10" type="ORF">C4D60_Mb01t19800</name>
</gene>
<dbReference type="SUPFAM" id="SSF54849">
    <property type="entry name" value="GroEL-intermediate domain like"/>
    <property type="match status" value="1"/>
</dbReference>
<dbReference type="Gene3D" id="3.30.800.10">
    <property type="entry name" value="Phosphatidylinositol Phosphate Kinase II Beta"/>
    <property type="match status" value="1"/>
</dbReference>
<dbReference type="GO" id="GO:0005524">
    <property type="term" value="F:ATP binding"/>
    <property type="evidence" value="ECO:0007669"/>
    <property type="project" value="UniProtKB-UniRule"/>
</dbReference>
<keyword evidence="3 8" id="KW-0547">Nucleotide-binding</keyword>
<evidence type="ECO:0000256" key="1">
    <source>
        <dbReference type="ARBA" id="ARBA00012009"/>
    </source>
</evidence>
<dbReference type="InterPro" id="IPR044769">
    <property type="entry name" value="PIKfyve_PIPKc"/>
</dbReference>
<comment type="subunit">
    <text evidence="6">Component of the PI(3,5)P2 regulatory complex at least composed of ATG18, SAC/FIG4, FAB1 and VAC14.</text>
</comment>
<evidence type="ECO:0000256" key="6">
    <source>
        <dbReference type="ARBA" id="ARBA00023464"/>
    </source>
</evidence>
<dbReference type="GO" id="GO:0000285">
    <property type="term" value="F:1-phosphatidylinositol-3-phosphate 5-kinase activity"/>
    <property type="evidence" value="ECO:0007669"/>
    <property type="project" value="UniProtKB-EC"/>
</dbReference>
<dbReference type="GO" id="GO:0046854">
    <property type="term" value="P:phosphatidylinositol phosphate biosynthetic process"/>
    <property type="evidence" value="ECO:0007669"/>
    <property type="project" value="TreeGrafter"/>
</dbReference>
<dbReference type="InterPro" id="IPR027410">
    <property type="entry name" value="TCP-1-like_intermed_sf"/>
</dbReference>
<dbReference type="SUPFAM" id="SSF56104">
    <property type="entry name" value="SAICAR synthase-like"/>
    <property type="match status" value="1"/>
</dbReference>
<dbReference type="SMART" id="SM00330">
    <property type="entry name" value="PIPKc"/>
    <property type="match status" value="1"/>
</dbReference>
<keyword evidence="11" id="KW-1185">Reference proteome</keyword>
<sequence length="1621" mass="181272">MDTSWPPNPEHGESCLEKYGEKALTKNGSGPYVTPLGPISSYASSSSFGDIQAGLNLQCRADGYGVLDADVTQRNMVYDSSDSRDNVAGFGPHISTEKKLSSSSIDNNEEKIKLSNEILDDAGAKTVDFNSHIAEEQDFNDILPLLPDFEADPDIWIPPEPEDMEDDTPSIADNDEDDDYNCLEWKQSNLLSSLDEHQRISQGFKEKRQKAMLEAMNGQFKFLVSRFLASEGIDCSSLEAGQSWLDIVASLSWKAALLVKLDAAEGRAMDPGSYVKVKCIASGSRHESELIKGLVFKKNAAHKHMPTKFKNPRILLLQGVLVHSAVGLSSFESMEQEKNHLKFITDMIEACHPNVVLVERNISRDIQDSLLEKGITVVSDMKIHRLEKVSLCTGSPIISCSNFPTNLILPQCDLFRIERFMEEYNGTGVGGKRSSKTLMFLVGFQKPLGCTILLKGAQSDELKKIKRVVQYAVFAAYHLILETSFLVDLRVFFSNKNDSREGIASLRTMPLPYMDNLQCCLATLASEHTQDVPVCNGSLGRFDHRLMSLNSDFECMFSDKSSSGDISLLSPLSATGETFQGNSSPSLISEFVSLGLDINNKTFDGKSIDLASLEASDRENAANSIITEEKIDDGMFDYQKTEPVRDLTEAVDADGCEIVNIKHKDVVESVLDPQSIIVLLSKQCTKKGTLCDQSHLSRIKYYGYFDISLGRFLRDILLNQNSCSSCSEPPEAHVYCYTHQNGNLSVHARQLPQGSQLPGEVEGKIWMWTRCLRCKNGNKMSTRRVVLSKSACNLSFGKLLELSFSGHSSGNRLSECGHSLHRDFLRFFGLGSKVAMFVYSSVKIYAACKPPAVLQFHNPKEQEWLKREMETVLFQGRAFFSEVSDSLQNLKPIYYGPLGKQCIELSGSLKPFSEIEEMLIQEKFEFETSLLKALDHNKQMEVALHEILGLKWLGQELLLELYVWDRRLDCLLQHTEFKLGNDECVADEIPKVHSHVNEQLSPSGSHCIQDMQIDLDTESTEASACTSNNFYKLLDVGFVDEEHSTRQYFDQSGIEENAVSLLEQDPCIPHDPILPPEDDQNHQEICVYPSGDILIDHSIQIAEVPHVGKATDLELKNAETIAESETPPPTSLSNEFPNISDDVYAKSEGPEELIWTSFSDLREICKKDLYGGSLRKFEFINTYVPSHISPIHQTSISEVDLLHFAVGPGGNVLSASENEISSIIACALAISENFQGLLDRAESEAGETDRSFSFTCDSYGASACMSSTGASESERINLLYSASSLSLDESSTSSIDGSSSVDLQLESVNLHPEVIVGRGKVSGKCIFSVICIYANHFYDIRKKCCPSELAYISSLSRCKKWDAQGGKSKVFFAKSLDERFIIKQIKKTELDSFLKFGPDYFKHVFHSLDSGSQTCLAKILGVYQVRKIKSGKETKIDVMVMENLLYGHKISRTYDLKGAVFDRYISDAKYGEKVLLDQNFVEDMHKSPIYVGGDAKLLLQRAIWNDTSFLTSINVMDYSLLVGVDDDRKELVFGIIDYLRQYTWDKQLETWVKASIVPKNELPTVISPREYKKRFRKFMTRYFLSVPHCWKHEHRSPSCIICSDGKRNSAKVHNAELSEKS</sequence>
<evidence type="ECO:0000313" key="11">
    <source>
        <dbReference type="Proteomes" id="UP000317650"/>
    </source>
</evidence>
<dbReference type="PANTHER" id="PTHR45748">
    <property type="entry name" value="1-PHOSPHATIDYLINOSITOL 3-PHOSPHATE 5-KINASE-RELATED"/>
    <property type="match status" value="1"/>
</dbReference>
<feature type="domain" description="PIPK" evidence="9">
    <location>
        <begin position="1266"/>
        <end position="1583"/>
    </location>
</feature>
<dbReference type="InterPro" id="IPR027483">
    <property type="entry name" value="PInositol-4-P-4/5-kinase_C_sf"/>
</dbReference>
<evidence type="ECO:0000256" key="2">
    <source>
        <dbReference type="ARBA" id="ARBA00022679"/>
    </source>
</evidence>
<dbReference type="PANTHER" id="PTHR45748:SF4">
    <property type="entry name" value="1-PHOSPHATIDYLINOSITOL-3-PHOSPHATE 5-KINASE FAB1D-RELATED"/>
    <property type="match status" value="1"/>
</dbReference>
<dbReference type="FunFam" id="3.50.7.10:FF:000007">
    <property type="entry name" value="1-phosphatidylinositol 3-phosphate 5-kinase isoform X1"/>
    <property type="match status" value="1"/>
</dbReference>
<evidence type="ECO:0000313" key="10">
    <source>
        <dbReference type="EMBL" id="THU63813.1"/>
    </source>
</evidence>
<evidence type="ECO:0000256" key="3">
    <source>
        <dbReference type="ARBA" id="ARBA00022741"/>
    </source>
</evidence>
<dbReference type="PROSITE" id="PS51455">
    <property type="entry name" value="PIPK"/>
    <property type="match status" value="1"/>
</dbReference>